<dbReference type="SUPFAM" id="SSF48726">
    <property type="entry name" value="Immunoglobulin"/>
    <property type="match status" value="2"/>
</dbReference>
<dbReference type="InterPro" id="IPR007110">
    <property type="entry name" value="Ig-like_dom"/>
</dbReference>
<dbReference type="Proteomes" id="UP000326759">
    <property type="component" value="Unassembled WGS sequence"/>
</dbReference>
<keyword evidence="3" id="KW-1185">Reference proteome</keyword>
<feature type="domain" description="Ig-like" evidence="1">
    <location>
        <begin position="270"/>
        <end position="359"/>
    </location>
</feature>
<gene>
    <name evidence="2" type="ORF">Anas_06424</name>
</gene>
<organism evidence="2 3">
    <name type="scientific">Armadillidium nasatum</name>
    <dbReference type="NCBI Taxonomy" id="96803"/>
    <lineage>
        <taxon>Eukaryota</taxon>
        <taxon>Metazoa</taxon>
        <taxon>Ecdysozoa</taxon>
        <taxon>Arthropoda</taxon>
        <taxon>Crustacea</taxon>
        <taxon>Multicrustacea</taxon>
        <taxon>Malacostraca</taxon>
        <taxon>Eumalacostraca</taxon>
        <taxon>Peracarida</taxon>
        <taxon>Isopoda</taxon>
        <taxon>Oniscidea</taxon>
        <taxon>Crinocheta</taxon>
        <taxon>Armadillidiidae</taxon>
        <taxon>Armadillidium</taxon>
    </lineage>
</organism>
<protein>
    <recommendedName>
        <fullName evidence="1">Ig-like domain-containing protein</fullName>
    </recommendedName>
</protein>
<evidence type="ECO:0000313" key="3">
    <source>
        <dbReference type="Proteomes" id="UP000326759"/>
    </source>
</evidence>
<dbReference type="InterPro" id="IPR013783">
    <property type="entry name" value="Ig-like_fold"/>
</dbReference>
<dbReference type="SMART" id="SM00409">
    <property type="entry name" value="IG"/>
    <property type="match status" value="2"/>
</dbReference>
<dbReference type="InterPro" id="IPR003599">
    <property type="entry name" value="Ig_sub"/>
</dbReference>
<accession>A0A5N5SZL8</accession>
<sequence length="380" mass="44450">MTQFSPSLLQKRSLRSQGKSTMIWIFVFLTSLREIYTISSTSNIGPLISTGLDSRFQNLQKDRGDLFYNPRHKFTHLKNLIFPQSIYQKLINNAKSFSEDSHPNSVLTDLSNENSQDFKESLRQLPDEIVWRQCSAKRLTAYLDSNVKIRCALWAPLGTKITWYKDGSQKFVQEHNEIEGQRLLSADDVEDYQIYLDNKGRSKYEFHVVSLYYIDCVTLDDEGTYEIVVETPSGRNYSRNFEFKTSGYSYLYSVCCENCFLYKSTNFFKPRIIDFAKTVIGKMGQELYLPCRPEINSSLTVFWNKVDRELSNEGYSITELGDLKIHNLTLDDEGMYKCELYHSKYFIKYDRIQTYISVSPEFYYINDSCNMLTVIKYRGL</sequence>
<evidence type="ECO:0000313" key="2">
    <source>
        <dbReference type="EMBL" id="KAB7499482.1"/>
    </source>
</evidence>
<evidence type="ECO:0000259" key="1">
    <source>
        <dbReference type="PROSITE" id="PS50835"/>
    </source>
</evidence>
<proteinExistence type="predicted"/>
<reference evidence="2 3" key="1">
    <citation type="journal article" date="2019" name="PLoS Biol.">
        <title>Sex chromosomes control vertical transmission of feminizing Wolbachia symbionts in an isopod.</title>
        <authorList>
            <person name="Becking T."/>
            <person name="Chebbi M.A."/>
            <person name="Giraud I."/>
            <person name="Moumen B."/>
            <person name="Laverre T."/>
            <person name="Caubet Y."/>
            <person name="Peccoud J."/>
            <person name="Gilbert C."/>
            <person name="Cordaux R."/>
        </authorList>
    </citation>
    <scope>NUCLEOTIDE SEQUENCE [LARGE SCALE GENOMIC DNA]</scope>
    <source>
        <strain evidence="2">ANa2</strain>
        <tissue evidence="2">Whole body excluding digestive tract and cuticle</tissue>
    </source>
</reference>
<dbReference type="PROSITE" id="PS50835">
    <property type="entry name" value="IG_LIKE"/>
    <property type="match status" value="1"/>
</dbReference>
<comment type="caution">
    <text evidence="2">The sequence shown here is derived from an EMBL/GenBank/DDBJ whole genome shotgun (WGS) entry which is preliminary data.</text>
</comment>
<dbReference type="InterPro" id="IPR013098">
    <property type="entry name" value="Ig_I-set"/>
</dbReference>
<name>A0A5N5SZL8_9CRUS</name>
<dbReference type="InterPro" id="IPR036179">
    <property type="entry name" value="Ig-like_dom_sf"/>
</dbReference>
<dbReference type="OrthoDB" id="6138780at2759"/>
<dbReference type="EMBL" id="SEYY01018231">
    <property type="protein sequence ID" value="KAB7499482.1"/>
    <property type="molecule type" value="Genomic_DNA"/>
</dbReference>
<dbReference type="Gene3D" id="2.60.40.10">
    <property type="entry name" value="Immunoglobulins"/>
    <property type="match status" value="2"/>
</dbReference>
<dbReference type="AlphaFoldDB" id="A0A5N5SZL8"/>
<dbReference type="Pfam" id="PF07679">
    <property type="entry name" value="I-set"/>
    <property type="match status" value="1"/>
</dbReference>
<dbReference type="CDD" id="cd00096">
    <property type="entry name" value="Ig"/>
    <property type="match status" value="1"/>
</dbReference>